<keyword evidence="2" id="KW-1185">Reference proteome</keyword>
<name>A0A2I2L5W2_9VIRU</name>
<proteinExistence type="predicted"/>
<evidence type="ECO:0000313" key="2">
    <source>
        <dbReference type="Proteomes" id="UP000236316"/>
    </source>
</evidence>
<dbReference type="RefSeq" id="YP_009449225.1">
    <property type="nucleotide sequence ID" value="NC_036594.1"/>
</dbReference>
<dbReference type="Proteomes" id="UP000236316">
    <property type="component" value="Segment"/>
</dbReference>
<sequence length="180" mass="19349">MTSKDKYVAIIMTAQDCPPCEHLKKNGTLSQIEASLNSMGLKPTYIIKNKKSDPIDKKYPSGLESHLTWTPTIAIVPASQYGSGKVITEIEVYNQGTWDSTYNKLNVKHPISGYDPLSVSKWAKEVLSRGINYVAPTGAMAASASGLVGGAGSSKVPIGGANMCTVHKVKSSGTNNRKFW</sequence>
<gene>
    <name evidence="1" type="ORF">ORPV_1019</name>
</gene>
<evidence type="ECO:0000313" key="1">
    <source>
        <dbReference type="EMBL" id="SNW62923.1"/>
    </source>
</evidence>
<dbReference type="GeneID" id="35381674"/>
<dbReference type="KEGG" id="vg:35381674"/>
<reference evidence="1" key="1">
    <citation type="submission" date="2017-08" db="EMBL/GenBank/DDBJ databases">
        <authorList>
            <consortium name="Urmite Genomes"/>
        </authorList>
    </citation>
    <scope>NUCLEOTIDE SEQUENCE [LARGE SCALE GENOMIC DNA]</scope>
    <source>
        <strain evidence="1">IHUMI-LCC2</strain>
    </source>
</reference>
<organism evidence="1">
    <name type="scientific">Orpheovirus IHUMI-LCC2</name>
    <dbReference type="NCBI Taxonomy" id="2023057"/>
    <lineage>
        <taxon>Viruses</taxon>
        <taxon>Varidnaviria</taxon>
        <taxon>Bamfordvirae</taxon>
        <taxon>Nucleocytoviricota</taxon>
        <taxon>Megaviricetes</taxon>
        <taxon>Pimascovirales</taxon>
        <taxon>Ocovirineae</taxon>
        <taxon>Orpheoviridae</taxon>
        <taxon>Alphaorpheovirus</taxon>
        <taxon>Alphaorpheovirus massiliense</taxon>
    </lineage>
</organism>
<protein>
    <submittedName>
        <fullName evidence="1">Uncharacterized protein</fullName>
    </submittedName>
</protein>
<dbReference type="EMBL" id="LT906555">
    <property type="protein sequence ID" value="SNW62923.1"/>
    <property type="molecule type" value="Genomic_DNA"/>
</dbReference>
<accession>A0A2I2L5W2</accession>